<sequence length="62" mass="7068">MTIVITSPDGQPEPVSPTEEIYASLYALADLFRERGSIWRSASYSVSQEQDGDWKYSVQFTY</sequence>
<dbReference type="RefSeq" id="WP_184641869.1">
    <property type="nucleotide sequence ID" value="NZ_JACIFZ010000010.1"/>
</dbReference>
<gene>
    <name evidence="1" type="ORF">GGD71_005817</name>
</gene>
<protein>
    <submittedName>
        <fullName evidence="1">Uncharacterized protein</fullName>
    </submittedName>
</protein>
<comment type="caution">
    <text evidence="1">The sequence shown here is derived from an EMBL/GenBank/DDBJ whole genome shotgun (WGS) entry which is preliminary data.</text>
</comment>
<name>A0A840G870_9BURK</name>
<evidence type="ECO:0000313" key="2">
    <source>
        <dbReference type="Proteomes" id="UP000524450"/>
    </source>
</evidence>
<proteinExistence type="predicted"/>
<reference evidence="1 2" key="1">
    <citation type="submission" date="2020-08" db="EMBL/GenBank/DDBJ databases">
        <title>Genomic Encyclopedia of Type Strains, Phase IV (KMG-V): Genome sequencing to study the core and pangenomes of soil and plant-associated prokaryotes.</title>
        <authorList>
            <person name="Whitman W."/>
        </authorList>
    </citation>
    <scope>NUCLEOTIDE SEQUENCE [LARGE SCALE GENOMIC DNA]</scope>
    <source>
        <strain evidence="1 2">34/80</strain>
    </source>
</reference>
<evidence type="ECO:0000313" key="1">
    <source>
        <dbReference type="EMBL" id="MBB4225008.1"/>
    </source>
</evidence>
<dbReference type="AlphaFoldDB" id="A0A840G870"/>
<organism evidence="1 2">
    <name type="scientific">Variovorax guangxiensis</name>
    <dbReference type="NCBI Taxonomy" id="1775474"/>
    <lineage>
        <taxon>Bacteria</taxon>
        <taxon>Pseudomonadati</taxon>
        <taxon>Pseudomonadota</taxon>
        <taxon>Betaproteobacteria</taxon>
        <taxon>Burkholderiales</taxon>
        <taxon>Comamonadaceae</taxon>
        <taxon>Variovorax</taxon>
    </lineage>
</organism>
<accession>A0A840G870</accession>
<dbReference type="EMBL" id="JACIFZ010000010">
    <property type="protein sequence ID" value="MBB4225008.1"/>
    <property type="molecule type" value="Genomic_DNA"/>
</dbReference>
<dbReference type="Proteomes" id="UP000524450">
    <property type="component" value="Unassembled WGS sequence"/>
</dbReference>